<name>A0A026WSW0_OOCBI</name>
<dbReference type="AlphaFoldDB" id="A0A026WSW0"/>
<keyword evidence="2" id="KW-1185">Reference proteome</keyword>
<protein>
    <submittedName>
        <fullName evidence="1">Uncharacterized protein</fullName>
    </submittedName>
</protein>
<evidence type="ECO:0000313" key="2">
    <source>
        <dbReference type="Proteomes" id="UP000053097"/>
    </source>
</evidence>
<proteinExistence type="predicted"/>
<sequence>MIELDKTDDARCNAFLRVRPIFHCHTHAFLRVACTHIRMSTIKCESNRREICVRSYDSVA</sequence>
<evidence type="ECO:0000313" key="1">
    <source>
        <dbReference type="EMBL" id="EZA59097.1"/>
    </source>
</evidence>
<accession>A0A026WSW0</accession>
<organism evidence="1 2">
    <name type="scientific">Ooceraea biroi</name>
    <name type="common">Clonal raider ant</name>
    <name type="synonym">Cerapachys biroi</name>
    <dbReference type="NCBI Taxonomy" id="2015173"/>
    <lineage>
        <taxon>Eukaryota</taxon>
        <taxon>Metazoa</taxon>
        <taxon>Ecdysozoa</taxon>
        <taxon>Arthropoda</taxon>
        <taxon>Hexapoda</taxon>
        <taxon>Insecta</taxon>
        <taxon>Pterygota</taxon>
        <taxon>Neoptera</taxon>
        <taxon>Endopterygota</taxon>
        <taxon>Hymenoptera</taxon>
        <taxon>Apocrita</taxon>
        <taxon>Aculeata</taxon>
        <taxon>Formicoidea</taxon>
        <taxon>Formicidae</taxon>
        <taxon>Dorylinae</taxon>
        <taxon>Ooceraea</taxon>
    </lineage>
</organism>
<gene>
    <name evidence="1" type="ORF">X777_15738</name>
</gene>
<dbReference type="EMBL" id="KK107109">
    <property type="protein sequence ID" value="EZA59097.1"/>
    <property type="molecule type" value="Genomic_DNA"/>
</dbReference>
<dbReference type="Proteomes" id="UP000053097">
    <property type="component" value="Unassembled WGS sequence"/>
</dbReference>
<reference evidence="1 2" key="1">
    <citation type="journal article" date="2014" name="Curr. Biol.">
        <title>The genome of the clonal raider ant Cerapachys biroi.</title>
        <authorList>
            <person name="Oxley P.R."/>
            <person name="Ji L."/>
            <person name="Fetter-Pruneda I."/>
            <person name="McKenzie S.K."/>
            <person name="Li C."/>
            <person name="Hu H."/>
            <person name="Zhang G."/>
            <person name="Kronauer D.J."/>
        </authorList>
    </citation>
    <scope>NUCLEOTIDE SEQUENCE [LARGE SCALE GENOMIC DNA]</scope>
</reference>